<keyword evidence="5" id="KW-0418">Kinase</keyword>
<dbReference type="SMART" id="SM00388">
    <property type="entry name" value="HisKA"/>
    <property type="match status" value="1"/>
</dbReference>
<feature type="domain" description="Histidine kinase" evidence="7">
    <location>
        <begin position="1270"/>
        <end position="1484"/>
    </location>
</feature>
<dbReference type="InterPro" id="IPR003661">
    <property type="entry name" value="HisK_dim/P_dom"/>
</dbReference>
<dbReference type="Pfam" id="PF02518">
    <property type="entry name" value="HATPase_c"/>
    <property type="match status" value="1"/>
</dbReference>
<dbReference type="SUPFAM" id="SSF55785">
    <property type="entry name" value="PYP-like sensor domain (PAS domain)"/>
    <property type="match status" value="10"/>
</dbReference>
<comment type="catalytic activity">
    <reaction evidence="1">
        <text>ATP + protein L-histidine = ADP + protein N-phospho-L-histidine.</text>
        <dbReference type="EC" id="2.7.13.3"/>
    </reaction>
</comment>
<dbReference type="Pfam" id="PF13426">
    <property type="entry name" value="PAS_9"/>
    <property type="match status" value="1"/>
</dbReference>
<dbReference type="InterPro" id="IPR013655">
    <property type="entry name" value="PAS_fold_3"/>
</dbReference>
<dbReference type="PRINTS" id="PR00344">
    <property type="entry name" value="BCTRLSENSOR"/>
</dbReference>
<gene>
    <name evidence="10" type="ORF">G9Q97_12385</name>
</gene>
<dbReference type="Pfam" id="PF00512">
    <property type="entry name" value="HisKA"/>
    <property type="match status" value="1"/>
</dbReference>
<dbReference type="Pfam" id="PF08447">
    <property type="entry name" value="PAS_3"/>
    <property type="match status" value="3"/>
</dbReference>
<dbReference type="InterPro" id="IPR000700">
    <property type="entry name" value="PAS-assoc_C"/>
</dbReference>
<dbReference type="PROSITE" id="PS50112">
    <property type="entry name" value="PAS"/>
    <property type="match status" value="5"/>
</dbReference>
<keyword evidence="4" id="KW-0808">Transferase</keyword>
<dbReference type="EMBL" id="JAANYN010000005">
    <property type="protein sequence ID" value="NHE57609.1"/>
    <property type="molecule type" value="Genomic_DNA"/>
</dbReference>
<evidence type="ECO:0000313" key="10">
    <source>
        <dbReference type="EMBL" id="NHE57609.1"/>
    </source>
</evidence>
<dbReference type="PANTHER" id="PTHR43304:SF1">
    <property type="entry name" value="PAC DOMAIN-CONTAINING PROTEIN"/>
    <property type="match status" value="1"/>
</dbReference>
<organism evidence="10 11">
    <name type="scientific">Cyclobacterium plantarum</name>
    <dbReference type="NCBI Taxonomy" id="2716263"/>
    <lineage>
        <taxon>Bacteria</taxon>
        <taxon>Pseudomonadati</taxon>
        <taxon>Bacteroidota</taxon>
        <taxon>Cytophagia</taxon>
        <taxon>Cytophagales</taxon>
        <taxon>Cyclobacteriaceae</taxon>
        <taxon>Cyclobacterium</taxon>
    </lineage>
</organism>
<dbReference type="SUPFAM" id="SSF55874">
    <property type="entry name" value="ATPase domain of HSP90 chaperone/DNA topoisomerase II/histidine kinase"/>
    <property type="match status" value="1"/>
</dbReference>
<protein>
    <recommendedName>
        <fullName evidence="2">histidine kinase</fullName>
        <ecNumber evidence="2">2.7.13.3</ecNumber>
    </recommendedName>
</protein>
<dbReference type="InterPro" id="IPR004358">
    <property type="entry name" value="Sig_transdc_His_kin-like_C"/>
</dbReference>
<evidence type="ECO:0000259" key="8">
    <source>
        <dbReference type="PROSITE" id="PS50112"/>
    </source>
</evidence>
<dbReference type="InterPro" id="IPR035965">
    <property type="entry name" value="PAS-like_dom_sf"/>
</dbReference>
<dbReference type="CDD" id="cd00082">
    <property type="entry name" value="HisKA"/>
    <property type="match status" value="1"/>
</dbReference>
<dbReference type="CDD" id="cd00130">
    <property type="entry name" value="PAS"/>
    <property type="match status" value="6"/>
</dbReference>
<dbReference type="EC" id="2.7.13.3" evidence="2"/>
<feature type="domain" description="PAC" evidence="9">
    <location>
        <begin position="201"/>
        <end position="257"/>
    </location>
</feature>
<evidence type="ECO:0000256" key="2">
    <source>
        <dbReference type="ARBA" id="ARBA00012438"/>
    </source>
</evidence>
<evidence type="ECO:0000259" key="9">
    <source>
        <dbReference type="PROSITE" id="PS50113"/>
    </source>
</evidence>
<evidence type="ECO:0000256" key="6">
    <source>
        <dbReference type="SAM" id="Coils"/>
    </source>
</evidence>
<dbReference type="NCBIfam" id="TIGR00229">
    <property type="entry name" value="sensory_box"/>
    <property type="match status" value="6"/>
</dbReference>
<feature type="domain" description="PAS" evidence="8">
    <location>
        <begin position="999"/>
        <end position="1069"/>
    </location>
</feature>
<dbReference type="SMART" id="SM00091">
    <property type="entry name" value="PAS"/>
    <property type="match status" value="8"/>
</dbReference>
<evidence type="ECO:0000256" key="3">
    <source>
        <dbReference type="ARBA" id="ARBA00022553"/>
    </source>
</evidence>
<feature type="domain" description="PAS" evidence="8">
    <location>
        <begin position="1116"/>
        <end position="1188"/>
    </location>
</feature>
<feature type="domain" description="PAS" evidence="8">
    <location>
        <begin position="395"/>
        <end position="466"/>
    </location>
</feature>
<dbReference type="RefSeq" id="WP_166147309.1">
    <property type="nucleotide sequence ID" value="NZ_JAANYN010000005.1"/>
</dbReference>
<proteinExistence type="predicted"/>
<name>A0ABX0H7I3_9BACT</name>
<dbReference type="Gene3D" id="3.30.450.20">
    <property type="entry name" value="PAS domain"/>
    <property type="match status" value="10"/>
</dbReference>
<feature type="coiled-coil region" evidence="6">
    <location>
        <begin position="1236"/>
        <end position="1263"/>
    </location>
</feature>
<dbReference type="Pfam" id="PF00989">
    <property type="entry name" value="PAS"/>
    <property type="match status" value="1"/>
</dbReference>
<dbReference type="InterPro" id="IPR005467">
    <property type="entry name" value="His_kinase_dom"/>
</dbReference>
<dbReference type="InterPro" id="IPR036890">
    <property type="entry name" value="HATPase_C_sf"/>
</dbReference>
<keyword evidence="11" id="KW-1185">Reference proteome</keyword>
<dbReference type="Gene3D" id="1.10.287.130">
    <property type="match status" value="1"/>
</dbReference>
<dbReference type="PANTHER" id="PTHR43304">
    <property type="entry name" value="PHYTOCHROME-LIKE PROTEIN CPH1"/>
    <property type="match status" value="1"/>
</dbReference>
<evidence type="ECO:0000313" key="11">
    <source>
        <dbReference type="Proteomes" id="UP000649799"/>
    </source>
</evidence>
<reference evidence="10 11" key="1">
    <citation type="submission" date="2020-03" db="EMBL/GenBank/DDBJ databases">
        <title>Cyclobacterium plantarum sp. nov., a marine bacterium isolated from a coastal-marine wetland.</title>
        <authorList>
            <person name="Sanchez-Porro C."/>
            <person name="Ventosa A."/>
            <person name="Amoozegar M."/>
        </authorList>
    </citation>
    <scope>NUCLEOTIDE SEQUENCE [LARGE SCALE GENOMIC DNA]</scope>
    <source>
        <strain evidence="10 11">GBPx2</strain>
    </source>
</reference>
<feature type="domain" description="PAS" evidence="8">
    <location>
        <begin position="130"/>
        <end position="202"/>
    </location>
</feature>
<feature type="domain" description="PAS" evidence="8">
    <location>
        <begin position="882"/>
        <end position="952"/>
    </location>
</feature>
<sequence length="1492" mass="173154">MNKPKPDYSTFFYFNPIPSWVYDLETFQILDVNQAAIHHYAYTEKEFLQLTLKELRPSQDIPKLISAHSGIEKQEGNVYFGIFTHKKKNGELIRMDINGHKVDYLGTASMMVVCRDVTEEEKQFKQLKEAEQKLKAVSSIAKLGYWHSEVGANTLIWSDEVYKIWGRKKEDFKPDVDKFFQTIHPDDREKFKEEQRSAFNGEKEYDFIHRILLPDGTIRWVHELGRLEQGENGKRKAFEGTVQDITNQKELELRLIETSKKLSESEKRFRITQEISPDGFTILHPLRNNNGEVVDFTWIFENQAIANINGTNPNDVVGRKLLDLLPSHRNTALLESFIHVANTGDSTILEEVYVGEIIAKPTWLRLVIVPMGEDIAILTQNITERKLAEEAVRESEGRFRTIFEIASLGIAQVDPSNGKIVLVNSYYESVTGYQTDELLQMSFLELTHPDDREKDWEVFSRAARGEEEYRNEKRYIKKDGTVIWVRIHVAFIRDELGKPISTVAICEDITERNKLQELNRHTSKLARIGSWEIDFTENKLYWSDMVHELHETDPETFVPDLYKAINFYREDYLGIVNEKVEQCISEGIPFDFEAILVTAKQQERWVRVIGNAEMINDKCHRIYGSFQDIHGRKETEVRLQSLADNLPGVVFQYRLYPDGTDALKYVSKGSLQLWGFSPEAVIQNNALVWNQIKAGGNFEEVQESIMDAVKTKTKWTAKWRYVMPEGEVKSHLGFGSPYFLPDGSVTFNSLILDISQEAKNEELLEQATEMARIGSWELDLINQEGDAMYWSPMTRQILEVDENYNPSLTGGFEFYTEKSKLRIQQAVDLLIKEGKDFDEELLIITASGKEKWVRCIGKCEFVQGKCVKIYGSYQDIHSSKSLEFQIQEILGSISDAFYAVDGDWKFTYFNREAENLLQKQALDVVGKNIWQVFPAAINTPLDEIYHRVVATGKPESFEYHFPGDSKWYEVNAYPSGDGLSAYFKNIDERKQAAVKLEKAYQEKNNILESIGDAFFSVNKDWMVTYWNKEAENFLGRKRKDILGKNLWEAYADAIDSDFYRQYQQAMETGETVNFEEYYPTLQKWFEIAAYPSKEGLSIYFKDVTLRKEADIRLQEANERFEKVTEATNDAIWDWNIQARTLYWGSGFEKLFGYRIYNSTASLDSWSKHIHPHDKEGVMKSKEEILDRPNQYNWSSEYRFEKSDGTFSDVIDRGIVIRNEQGKAIRMVGAMTDISERKHFEQQLVELNKSLKEYAHQLELTNEQLEQFAFIASHDLQEPLRMISSFMDQLKRKYGDRLDEKGHQYIHFATDGASRMRQIILDLLEYSRAGKLMDTLEKVDLNKIITDYGLLRKRIITEKSVKLNARRLPVVHSYKVPLTQTFHCLLDNAIKYSFEDRNPQIELSAEELHDFWKIGIKDNGIGIDPKFFEKIFIIFQRLHNREKYSGTGIGLSIAKKHIESWGGEIWLDSFPGEGSTFYFSIPKNKNPNGRSKA</sequence>
<dbReference type="InterPro" id="IPR013767">
    <property type="entry name" value="PAS_fold"/>
</dbReference>
<dbReference type="Gene3D" id="3.30.565.10">
    <property type="entry name" value="Histidine kinase-like ATPase, C-terminal domain"/>
    <property type="match status" value="1"/>
</dbReference>
<dbReference type="Gene3D" id="2.10.70.100">
    <property type="match status" value="1"/>
</dbReference>
<comment type="caution">
    <text evidence="10">The sequence shown here is derived from an EMBL/GenBank/DDBJ whole genome shotgun (WGS) entry which is preliminary data.</text>
</comment>
<keyword evidence="6" id="KW-0175">Coiled coil</keyword>
<feature type="domain" description="PAC" evidence="9">
    <location>
        <begin position="469"/>
        <end position="521"/>
    </location>
</feature>
<evidence type="ECO:0000256" key="1">
    <source>
        <dbReference type="ARBA" id="ARBA00000085"/>
    </source>
</evidence>
<dbReference type="InterPro" id="IPR013656">
    <property type="entry name" value="PAS_4"/>
</dbReference>
<dbReference type="PROSITE" id="PS50113">
    <property type="entry name" value="PAC"/>
    <property type="match status" value="3"/>
</dbReference>
<dbReference type="InterPro" id="IPR001610">
    <property type="entry name" value="PAC"/>
</dbReference>
<dbReference type="InterPro" id="IPR003594">
    <property type="entry name" value="HATPase_dom"/>
</dbReference>
<dbReference type="PROSITE" id="PS50109">
    <property type="entry name" value="HIS_KIN"/>
    <property type="match status" value="1"/>
</dbReference>
<accession>A0ABX0H7I3</accession>
<dbReference type="SUPFAM" id="SSF47384">
    <property type="entry name" value="Homodimeric domain of signal transducing histidine kinase"/>
    <property type="match status" value="1"/>
</dbReference>
<dbReference type="InterPro" id="IPR052162">
    <property type="entry name" value="Sensor_kinase/Photoreceptor"/>
</dbReference>
<feature type="domain" description="PAC" evidence="9">
    <location>
        <begin position="1193"/>
        <end position="1245"/>
    </location>
</feature>
<evidence type="ECO:0000256" key="5">
    <source>
        <dbReference type="ARBA" id="ARBA00022777"/>
    </source>
</evidence>
<evidence type="ECO:0000259" key="7">
    <source>
        <dbReference type="PROSITE" id="PS50109"/>
    </source>
</evidence>
<dbReference type="InterPro" id="IPR000014">
    <property type="entry name" value="PAS"/>
</dbReference>
<dbReference type="Pfam" id="PF08448">
    <property type="entry name" value="PAS_4"/>
    <property type="match status" value="1"/>
</dbReference>
<dbReference type="Proteomes" id="UP000649799">
    <property type="component" value="Unassembled WGS sequence"/>
</dbReference>
<evidence type="ECO:0000256" key="4">
    <source>
        <dbReference type="ARBA" id="ARBA00022679"/>
    </source>
</evidence>
<dbReference type="InterPro" id="IPR036097">
    <property type="entry name" value="HisK_dim/P_sf"/>
</dbReference>
<keyword evidence="3" id="KW-0597">Phosphoprotein</keyword>
<dbReference type="SMART" id="SM00387">
    <property type="entry name" value="HATPase_c"/>
    <property type="match status" value="1"/>
</dbReference>
<dbReference type="SMART" id="SM00086">
    <property type="entry name" value="PAC"/>
    <property type="match status" value="6"/>
</dbReference>